<organism evidence="2 3">
    <name type="scientific">Monascus purpureus</name>
    <name type="common">Red mold</name>
    <name type="synonym">Monascus anka</name>
    <dbReference type="NCBI Taxonomy" id="5098"/>
    <lineage>
        <taxon>Eukaryota</taxon>
        <taxon>Fungi</taxon>
        <taxon>Dikarya</taxon>
        <taxon>Ascomycota</taxon>
        <taxon>Pezizomycotina</taxon>
        <taxon>Eurotiomycetes</taxon>
        <taxon>Eurotiomycetidae</taxon>
        <taxon>Eurotiales</taxon>
        <taxon>Aspergillaceae</taxon>
        <taxon>Monascus</taxon>
    </lineage>
</organism>
<evidence type="ECO:0000313" key="2">
    <source>
        <dbReference type="EMBL" id="TQB75384.1"/>
    </source>
</evidence>
<gene>
    <name evidence="2" type="ORF">MPDQ_003072</name>
</gene>
<protein>
    <recommendedName>
        <fullName evidence="4">Transcription factor domain-containing protein</fullName>
    </recommendedName>
</protein>
<accession>A0A507R3L8</accession>
<dbReference type="EMBL" id="VIFY01000020">
    <property type="protein sequence ID" value="TQB75384.1"/>
    <property type="molecule type" value="Genomic_DNA"/>
</dbReference>
<sequence>MQRDLTAWVAFPGNLKAVIRVASERSRCIRTGRVCAGYDKERHFVHTSSMNLRRSWRSVLDPPPQGTHRGSNRSRAPQSRRRAGDGIRILASMPCPVSSSIDMAPEYRAQLLAFFMNAYMSPSPEHSQMVKANMILELPDQLGRTCILDQAIVALCSVFVGIVRKDASLQQYGGSMYGAAMQDLRIHIQHAEQPSDSVLYAIAVLQVYELFQPSMTRLQGWGTHVRGSKALMQRCFSNVPQDTCTRRFYRHSPAILEAIINRKAASLPHPRLRNDTYCAFDDLGALLVEATALLEYSDLQKNPKLRNQETCQKLLQQCLFLRDRLQVWYAAVQDRCGQPLPWTDEDTTSSSPGSSSASFSSSPSPSSSSWSSSSSSPPPTNPMQDKNAFTFVSLSAAQIHIYFWLAMLLLHQILDDLYNLTTPVHTRILLPGQYQDQYQYQYEYPSPLSPLLAYACAHPYTSESEPDIGTDDYQDQLSPSLSQAHYYATSICRSFRYCTDPSMKVLGAYIILFPIWMAKAFFSRCQGRLGASSAAVPTSTAASVFVAAARNREMLEWCRDALGQMAELGICAAGDIWDLTWPDVVV</sequence>
<dbReference type="AlphaFoldDB" id="A0A507R3L8"/>
<reference evidence="2 3" key="1">
    <citation type="submission" date="2019-06" db="EMBL/GenBank/DDBJ databases">
        <title>Wine fermentation using esterase from Monascus purpureus.</title>
        <authorList>
            <person name="Geng C."/>
            <person name="Zhang Y."/>
        </authorList>
    </citation>
    <scope>NUCLEOTIDE SEQUENCE [LARGE SCALE GENOMIC DNA]</scope>
    <source>
        <strain evidence="2">HQ1</strain>
    </source>
</reference>
<proteinExistence type="predicted"/>
<evidence type="ECO:0008006" key="4">
    <source>
        <dbReference type="Google" id="ProtNLM"/>
    </source>
</evidence>
<comment type="caution">
    <text evidence="2">The sequence shown here is derived from an EMBL/GenBank/DDBJ whole genome shotgun (WGS) entry which is preliminary data.</text>
</comment>
<feature type="compositionally biased region" description="Low complexity" evidence="1">
    <location>
        <begin position="349"/>
        <end position="375"/>
    </location>
</feature>
<dbReference type="PANTHER" id="PTHR38111:SF11">
    <property type="entry name" value="TRANSCRIPTION FACTOR DOMAIN-CONTAINING PROTEIN-RELATED"/>
    <property type="match status" value="1"/>
</dbReference>
<dbReference type="STRING" id="5098.A0A507R3L8"/>
<evidence type="ECO:0000313" key="3">
    <source>
        <dbReference type="Proteomes" id="UP000319663"/>
    </source>
</evidence>
<keyword evidence="3" id="KW-1185">Reference proteome</keyword>
<evidence type="ECO:0000256" key="1">
    <source>
        <dbReference type="SAM" id="MobiDB-lite"/>
    </source>
</evidence>
<feature type="region of interest" description="Disordered" evidence="1">
    <location>
        <begin position="340"/>
        <end position="382"/>
    </location>
</feature>
<dbReference type="Proteomes" id="UP000319663">
    <property type="component" value="Unassembled WGS sequence"/>
</dbReference>
<dbReference type="InterPro" id="IPR053178">
    <property type="entry name" value="Osmoadaptation_assoc"/>
</dbReference>
<dbReference type="PANTHER" id="PTHR38111">
    <property type="entry name" value="ZN(2)-C6 FUNGAL-TYPE DOMAIN-CONTAINING PROTEIN-RELATED"/>
    <property type="match status" value="1"/>
</dbReference>
<feature type="region of interest" description="Disordered" evidence="1">
    <location>
        <begin position="57"/>
        <end position="83"/>
    </location>
</feature>
<name>A0A507R3L8_MONPU</name>